<gene>
    <name evidence="1" type="ORF">I8J30_07820</name>
</gene>
<evidence type="ECO:0000313" key="1">
    <source>
        <dbReference type="EMBL" id="MBP3962612.1"/>
    </source>
</evidence>
<organism evidence="1 2">
    <name type="scientific">Paenibacillus lignilyticus</name>
    <dbReference type="NCBI Taxonomy" id="1172615"/>
    <lineage>
        <taxon>Bacteria</taxon>
        <taxon>Bacillati</taxon>
        <taxon>Bacillota</taxon>
        <taxon>Bacilli</taxon>
        <taxon>Bacillales</taxon>
        <taxon>Paenibacillaceae</taxon>
        <taxon>Paenibacillus</taxon>
    </lineage>
</organism>
<comment type="caution">
    <text evidence="1">The sequence shown here is derived from an EMBL/GenBank/DDBJ whole genome shotgun (WGS) entry which is preliminary data.</text>
</comment>
<evidence type="ECO:0000313" key="2">
    <source>
        <dbReference type="Proteomes" id="UP000673394"/>
    </source>
</evidence>
<keyword evidence="2" id="KW-1185">Reference proteome</keyword>
<proteinExistence type="predicted"/>
<accession>A0ABS5C9D3</accession>
<protein>
    <submittedName>
        <fullName evidence="1">Uncharacterized protein</fullName>
    </submittedName>
</protein>
<name>A0ABS5C9D3_9BACL</name>
<dbReference type="Proteomes" id="UP000673394">
    <property type="component" value="Unassembled WGS sequence"/>
</dbReference>
<reference evidence="1 2" key="1">
    <citation type="submission" date="2021-04" db="EMBL/GenBank/DDBJ databases">
        <title>Paenibacillus sp. DLE-14 whole genome sequence.</title>
        <authorList>
            <person name="Ham Y.J."/>
        </authorList>
    </citation>
    <scope>NUCLEOTIDE SEQUENCE [LARGE SCALE GENOMIC DNA]</scope>
    <source>
        <strain evidence="1 2">DLE-14</strain>
    </source>
</reference>
<sequence>MKHAAFKLRYEGNKPYARLDIDIWKDGKKTASASSIGDLFYSSDGRGGRQIEVMIAVDTVPVEGKEELRIVKVNTIDDKGSSLATFTATWDKRLTSRGLLQTAERTAFKADAAVHVEVLEQLVFRRRQLEEPILIMDFAAPVVDDPCQVDS</sequence>
<dbReference type="EMBL" id="JAGKSP010000002">
    <property type="protein sequence ID" value="MBP3962612.1"/>
    <property type="molecule type" value="Genomic_DNA"/>
</dbReference>